<feature type="non-terminal residue" evidence="2">
    <location>
        <position position="1"/>
    </location>
</feature>
<dbReference type="OrthoDB" id="2748335at2759"/>
<dbReference type="InterPro" id="IPR000210">
    <property type="entry name" value="BTB/POZ_dom"/>
</dbReference>
<evidence type="ECO:0000259" key="1">
    <source>
        <dbReference type="PROSITE" id="PS50097"/>
    </source>
</evidence>
<dbReference type="Pfam" id="PF00651">
    <property type="entry name" value="BTB"/>
    <property type="match status" value="1"/>
</dbReference>
<name>A0A5C2SPK5_9APHY</name>
<keyword evidence="3" id="KW-1185">Reference proteome</keyword>
<accession>A0A5C2SPK5</accession>
<protein>
    <recommendedName>
        <fullName evidence="1">BTB domain-containing protein</fullName>
    </recommendedName>
</protein>
<gene>
    <name evidence="2" type="ORF">L227DRAFT_466941</name>
</gene>
<evidence type="ECO:0000313" key="2">
    <source>
        <dbReference type="EMBL" id="RPD65580.1"/>
    </source>
</evidence>
<dbReference type="EMBL" id="ML122252">
    <property type="protein sequence ID" value="RPD65580.1"/>
    <property type="molecule type" value="Genomic_DNA"/>
</dbReference>
<dbReference type="SUPFAM" id="SSF54695">
    <property type="entry name" value="POZ domain"/>
    <property type="match status" value="1"/>
</dbReference>
<organism evidence="2 3">
    <name type="scientific">Lentinus tigrinus ALCF2SS1-6</name>
    <dbReference type="NCBI Taxonomy" id="1328759"/>
    <lineage>
        <taxon>Eukaryota</taxon>
        <taxon>Fungi</taxon>
        <taxon>Dikarya</taxon>
        <taxon>Basidiomycota</taxon>
        <taxon>Agaricomycotina</taxon>
        <taxon>Agaricomycetes</taxon>
        <taxon>Polyporales</taxon>
        <taxon>Polyporaceae</taxon>
        <taxon>Lentinus</taxon>
    </lineage>
</organism>
<dbReference type="AlphaFoldDB" id="A0A5C2SPK5"/>
<dbReference type="PROSITE" id="PS50097">
    <property type="entry name" value="BTB"/>
    <property type="match status" value="1"/>
</dbReference>
<feature type="non-terminal residue" evidence="2">
    <location>
        <position position="169"/>
    </location>
</feature>
<dbReference type="CDD" id="cd18186">
    <property type="entry name" value="BTB_POZ_ZBTB_KLHL-like"/>
    <property type="match status" value="1"/>
</dbReference>
<feature type="domain" description="BTB" evidence="1">
    <location>
        <begin position="10"/>
        <end position="69"/>
    </location>
</feature>
<dbReference type="Gene3D" id="3.30.710.10">
    <property type="entry name" value="Potassium Channel Kv1.1, Chain A"/>
    <property type="match status" value="1"/>
</dbReference>
<dbReference type="STRING" id="1328759.A0A5C2SPK5"/>
<proteinExistence type="predicted"/>
<evidence type="ECO:0000313" key="3">
    <source>
        <dbReference type="Proteomes" id="UP000313359"/>
    </source>
</evidence>
<sequence length="169" mass="18965">RHPDYYFEDGNLTILVDDVLFKLHRAVLASGASAFTDRFSHHDGGSDEWPLPLSGTRVREFAMFLSVIYPASRAGTLKSHTLEEWIVILDQSYKWGCSAGRAMAVEYLQSLSMDHVLKIAIWKKYELGEAYIIPSYHAICIRQHPLSAAEGKLLGLDAAVRLAAMRDKV</sequence>
<dbReference type="InterPro" id="IPR011333">
    <property type="entry name" value="SKP1/BTB/POZ_sf"/>
</dbReference>
<reference evidence="2" key="1">
    <citation type="journal article" date="2018" name="Genome Biol. Evol.">
        <title>Genomics and development of Lentinus tigrinus, a white-rot wood-decaying mushroom with dimorphic fruiting bodies.</title>
        <authorList>
            <person name="Wu B."/>
            <person name="Xu Z."/>
            <person name="Knudson A."/>
            <person name="Carlson A."/>
            <person name="Chen N."/>
            <person name="Kovaka S."/>
            <person name="LaButti K."/>
            <person name="Lipzen A."/>
            <person name="Pennachio C."/>
            <person name="Riley R."/>
            <person name="Schakwitz W."/>
            <person name="Umezawa K."/>
            <person name="Ohm R.A."/>
            <person name="Grigoriev I.V."/>
            <person name="Nagy L.G."/>
            <person name="Gibbons J."/>
            <person name="Hibbett D."/>
        </authorList>
    </citation>
    <scope>NUCLEOTIDE SEQUENCE [LARGE SCALE GENOMIC DNA]</scope>
    <source>
        <strain evidence="2">ALCF2SS1-6</strain>
    </source>
</reference>
<dbReference type="Proteomes" id="UP000313359">
    <property type="component" value="Unassembled WGS sequence"/>
</dbReference>